<evidence type="ECO:0000256" key="6">
    <source>
        <dbReference type="ARBA" id="ARBA00019935"/>
    </source>
</evidence>
<dbReference type="NCBIfam" id="NF001899">
    <property type="entry name" value="PRK00654.1-2"/>
    <property type="match status" value="1"/>
</dbReference>
<comment type="pathway">
    <text evidence="3 11">Glycan biosynthesis; glycogen biosynthesis.</text>
</comment>
<gene>
    <name evidence="11 14" type="primary">glgA</name>
    <name evidence="14" type="ORF">H8792_006265</name>
</gene>
<evidence type="ECO:0000313" key="14">
    <source>
        <dbReference type="EMBL" id="MBF6057943.1"/>
    </source>
</evidence>
<evidence type="ECO:0000256" key="11">
    <source>
        <dbReference type="HAMAP-Rule" id="MF_00484"/>
    </source>
</evidence>
<dbReference type="CDD" id="cd03791">
    <property type="entry name" value="GT5_Glycogen_synthase_DULL1-like"/>
    <property type="match status" value="1"/>
</dbReference>
<keyword evidence="7 11" id="KW-0328">Glycosyltransferase</keyword>
<evidence type="ECO:0000256" key="2">
    <source>
        <dbReference type="ARBA" id="ARBA00002764"/>
    </source>
</evidence>
<evidence type="ECO:0000256" key="1">
    <source>
        <dbReference type="ARBA" id="ARBA00001478"/>
    </source>
</evidence>
<dbReference type="SUPFAM" id="SSF53756">
    <property type="entry name" value="UDP-Glycosyltransferase/glycogen phosphorylase"/>
    <property type="match status" value="1"/>
</dbReference>
<dbReference type="InterPro" id="IPR011835">
    <property type="entry name" value="GS/SS"/>
</dbReference>
<dbReference type="Pfam" id="PF00534">
    <property type="entry name" value="Glycos_transf_1"/>
    <property type="match status" value="1"/>
</dbReference>
<dbReference type="InterPro" id="IPR001296">
    <property type="entry name" value="Glyco_trans_1"/>
</dbReference>
<reference evidence="14 15" key="2">
    <citation type="submission" date="2020-11" db="EMBL/GenBank/DDBJ databases">
        <title>Sulfur oxidizing isolate from Hospital Hole Sinkhole.</title>
        <authorList>
            <person name="Scott K.M."/>
        </authorList>
    </citation>
    <scope>NUCLEOTIDE SEQUENCE [LARGE SCALE GENOMIC DNA]</scope>
    <source>
        <strain evidence="14 15">HH1</strain>
    </source>
</reference>
<evidence type="ECO:0000256" key="4">
    <source>
        <dbReference type="ARBA" id="ARBA00010281"/>
    </source>
</evidence>
<feature type="binding site" evidence="11">
    <location>
        <position position="15"/>
    </location>
    <ligand>
        <name>ADP-alpha-D-glucose</name>
        <dbReference type="ChEBI" id="CHEBI:57498"/>
    </ligand>
</feature>
<evidence type="ECO:0000256" key="7">
    <source>
        <dbReference type="ARBA" id="ARBA00022676"/>
    </source>
</evidence>
<evidence type="ECO:0000313" key="15">
    <source>
        <dbReference type="Proteomes" id="UP001193680"/>
    </source>
</evidence>
<dbReference type="EC" id="2.4.1.21" evidence="5 11"/>
<evidence type="ECO:0000259" key="12">
    <source>
        <dbReference type="Pfam" id="PF00534"/>
    </source>
</evidence>
<dbReference type="HAMAP" id="MF_00484">
    <property type="entry name" value="Glycogen_synth"/>
    <property type="match status" value="1"/>
</dbReference>
<dbReference type="RefSeq" id="WP_185978090.1">
    <property type="nucleotide sequence ID" value="NZ_JACBGI020000009.1"/>
</dbReference>
<comment type="catalytic activity">
    <reaction evidence="1 11">
        <text>[(1-&gt;4)-alpha-D-glucosyl](n) + ADP-alpha-D-glucose = [(1-&gt;4)-alpha-D-glucosyl](n+1) + ADP + H(+)</text>
        <dbReference type="Rhea" id="RHEA:18189"/>
        <dbReference type="Rhea" id="RHEA-COMP:9584"/>
        <dbReference type="Rhea" id="RHEA-COMP:9587"/>
        <dbReference type="ChEBI" id="CHEBI:15378"/>
        <dbReference type="ChEBI" id="CHEBI:15444"/>
        <dbReference type="ChEBI" id="CHEBI:57498"/>
        <dbReference type="ChEBI" id="CHEBI:456216"/>
        <dbReference type="EC" id="2.4.1.21"/>
    </reaction>
</comment>
<dbReference type="EMBL" id="JACBGI020000009">
    <property type="protein sequence ID" value="MBF6057943.1"/>
    <property type="molecule type" value="Genomic_DNA"/>
</dbReference>
<dbReference type="GO" id="GO:0009011">
    <property type="term" value="F:alpha-1,4-glucan glucosyltransferase (ADP-glucose donor) activity"/>
    <property type="evidence" value="ECO:0007669"/>
    <property type="project" value="UniProtKB-EC"/>
</dbReference>
<evidence type="ECO:0000259" key="13">
    <source>
        <dbReference type="Pfam" id="PF08323"/>
    </source>
</evidence>
<dbReference type="PANTHER" id="PTHR45825:SF11">
    <property type="entry name" value="ALPHA AMYLASE DOMAIN-CONTAINING PROTEIN"/>
    <property type="match status" value="1"/>
</dbReference>
<organism evidence="14 15">
    <name type="scientific">Thiomicrorhabdus heinhorstiae</name>
    <dbReference type="NCBI Taxonomy" id="2748010"/>
    <lineage>
        <taxon>Bacteria</taxon>
        <taxon>Pseudomonadati</taxon>
        <taxon>Pseudomonadota</taxon>
        <taxon>Gammaproteobacteria</taxon>
        <taxon>Thiotrichales</taxon>
        <taxon>Piscirickettsiaceae</taxon>
        <taxon>Thiomicrorhabdus</taxon>
    </lineage>
</organism>
<evidence type="ECO:0000256" key="10">
    <source>
        <dbReference type="ARBA" id="ARBA00031722"/>
    </source>
</evidence>
<evidence type="ECO:0000256" key="9">
    <source>
        <dbReference type="ARBA" id="ARBA00023056"/>
    </source>
</evidence>
<comment type="function">
    <text evidence="2 11">Synthesizes alpha-1,4-glucan chains using ADP-glucose.</text>
</comment>
<dbReference type="NCBIfam" id="TIGR02095">
    <property type="entry name" value="glgA"/>
    <property type="match status" value="1"/>
</dbReference>
<dbReference type="Gene3D" id="3.40.50.2000">
    <property type="entry name" value="Glycogen Phosphorylase B"/>
    <property type="match status" value="2"/>
</dbReference>
<name>A0ABS0BVU9_9GAMM</name>
<sequence>MNILFAASEAHPLIKTGGLADVSASLPNTLASMKHSVRLIIPAYRAVMEKLPEGSYKKIAEIPTGACGKTFTANILQLKASTEKGLDFPVWLVDIPELFDRPGNPYLAEDGGDWWDNGERFGVFSKVVAELAMDRGGLKWKADVVHANDWQTGLVPALLKQEAAAPKCIFTIHNMAYVGSFPKSLFDGLYVPQSLWHSEGVEFWGNFSMLKAGIAYADWVTTVSPTYAKEICYQEFGYGFEGILLKRAEEGRLVGILNGIDTETWNPQTDQFLHENYSLKKGRVAGKKRNKAFLLSELASAAQMTEEQIVESMDSWLEAPLIGLVGRLVEQKGIDLVLQVLPDLLDQTNANFVFVGTGHKYFEQALLNFARDYPKRVWAFISYSETLAHHVEAGADMFLMPSRFEPCGLNQMYSLAYGTPPIVHHTGGLADTVVNATQEHLKAGTATGFVFYDPSYHALKSTMLHSIFLFSKKRTWQALQKTAMEQDFGWKASVKHYLKLYMQET</sequence>
<comment type="caution">
    <text evidence="14">The sequence shown here is derived from an EMBL/GenBank/DDBJ whole genome shotgun (WGS) entry which is preliminary data.</text>
</comment>
<reference evidence="14 15" key="1">
    <citation type="submission" date="2020-06" db="EMBL/GenBank/DDBJ databases">
        <authorList>
            <person name="Scott K."/>
        </authorList>
    </citation>
    <scope>NUCLEOTIDE SEQUENCE [LARGE SCALE GENOMIC DNA]</scope>
    <source>
        <strain evidence="14 15">HH1</strain>
    </source>
</reference>
<dbReference type="Pfam" id="PF08323">
    <property type="entry name" value="Glyco_transf_5"/>
    <property type="match status" value="1"/>
</dbReference>
<protein>
    <recommendedName>
        <fullName evidence="6 11">Glycogen synthase</fullName>
        <ecNumber evidence="5 11">2.4.1.21</ecNumber>
    </recommendedName>
    <alternativeName>
        <fullName evidence="10 11">Starch [bacterial glycogen] synthase</fullName>
    </alternativeName>
</protein>
<feature type="domain" description="Glycosyl transferase family 1" evidence="12">
    <location>
        <begin position="318"/>
        <end position="460"/>
    </location>
</feature>
<dbReference type="Proteomes" id="UP001193680">
    <property type="component" value="Unassembled WGS sequence"/>
</dbReference>
<proteinExistence type="inferred from homology"/>
<accession>A0ABS0BVU9</accession>
<evidence type="ECO:0000256" key="5">
    <source>
        <dbReference type="ARBA" id="ARBA00012588"/>
    </source>
</evidence>
<comment type="similarity">
    <text evidence="4 11">Belongs to the glycosyltransferase 1 family. Bacterial/plant glycogen synthase subfamily.</text>
</comment>
<evidence type="ECO:0000256" key="3">
    <source>
        <dbReference type="ARBA" id="ARBA00004964"/>
    </source>
</evidence>
<evidence type="ECO:0000256" key="8">
    <source>
        <dbReference type="ARBA" id="ARBA00022679"/>
    </source>
</evidence>
<dbReference type="InterPro" id="IPR013534">
    <property type="entry name" value="Starch_synth_cat_dom"/>
</dbReference>
<keyword evidence="9 11" id="KW-0320">Glycogen biosynthesis</keyword>
<keyword evidence="15" id="KW-1185">Reference proteome</keyword>
<keyword evidence="8 11" id="KW-0808">Transferase</keyword>
<dbReference type="PANTHER" id="PTHR45825">
    <property type="entry name" value="GRANULE-BOUND STARCH SYNTHASE 1, CHLOROPLASTIC/AMYLOPLASTIC"/>
    <property type="match status" value="1"/>
</dbReference>
<feature type="domain" description="Starch synthase catalytic" evidence="13">
    <location>
        <begin position="2"/>
        <end position="244"/>
    </location>
</feature>